<dbReference type="AlphaFoldDB" id="M0E5L8"/>
<dbReference type="eggNOG" id="arCOG03828">
    <property type="taxonomic scope" value="Archaea"/>
</dbReference>
<accession>M0E5L8</accession>
<feature type="transmembrane region" description="Helical" evidence="1">
    <location>
        <begin position="129"/>
        <end position="152"/>
    </location>
</feature>
<feature type="transmembrane region" description="Helical" evidence="1">
    <location>
        <begin position="158"/>
        <end position="178"/>
    </location>
</feature>
<dbReference type="OrthoDB" id="331021at2157"/>
<dbReference type="EMBL" id="AOJE01000012">
    <property type="protein sequence ID" value="ELZ42353.1"/>
    <property type="molecule type" value="Genomic_DNA"/>
</dbReference>
<feature type="domain" description="DUF7344" evidence="2">
    <location>
        <begin position="26"/>
        <end position="105"/>
    </location>
</feature>
<keyword evidence="4" id="KW-1185">Reference proteome</keyword>
<evidence type="ECO:0000256" key="1">
    <source>
        <dbReference type="SAM" id="Phobius"/>
    </source>
</evidence>
<organism evidence="3 4">
    <name type="scientific">Halorubrum saccharovorum DSM 1137</name>
    <dbReference type="NCBI Taxonomy" id="1227484"/>
    <lineage>
        <taxon>Archaea</taxon>
        <taxon>Methanobacteriati</taxon>
        <taxon>Methanobacteriota</taxon>
        <taxon>Stenosarchaea group</taxon>
        <taxon>Halobacteria</taxon>
        <taxon>Halobacteriales</taxon>
        <taxon>Haloferacaceae</taxon>
        <taxon>Halorubrum</taxon>
    </lineage>
</organism>
<sequence length="197" mass="22513">MNIPLVSDTENEPNADTSKLSRNDIFDLLSNRRRRFVVHALKRMEEPVELAELSTYVAAWEMETEPEEIDHEDRRSVYVTLRRTHLPKMDEKNVIQFNKSEKTVQSTEILDNIDVHIEVLHGKEIPWSLYYIGLAVVSVLLLVAVVTEAPIFDAFKPIHVGGFTAITYGLSAVAHRIVERHSRLGATPKPPELYQVK</sequence>
<evidence type="ECO:0000313" key="3">
    <source>
        <dbReference type="EMBL" id="ELZ42353.1"/>
    </source>
</evidence>
<evidence type="ECO:0000259" key="2">
    <source>
        <dbReference type="Pfam" id="PF24035"/>
    </source>
</evidence>
<proteinExistence type="predicted"/>
<reference evidence="3 4" key="1">
    <citation type="journal article" date="2014" name="PLoS Genet.">
        <title>Phylogenetically driven sequencing of extremely halophilic archaea reveals strategies for static and dynamic osmo-response.</title>
        <authorList>
            <person name="Becker E.A."/>
            <person name="Seitzer P.M."/>
            <person name="Tritt A."/>
            <person name="Larsen D."/>
            <person name="Krusor M."/>
            <person name="Yao A.I."/>
            <person name="Wu D."/>
            <person name="Madern D."/>
            <person name="Eisen J.A."/>
            <person name="Darling A.E."/>
            <person name="Facciotti M.T."/>
        </authorList>
    </citation>
    <scope>NUCLEOTIDE SEQUENCE [LARGE SCALE GENOMIC DNA]</scope>
    <source>
        <strain evidence="3 4">DSM 1137</strain>
    </source>
</reference>
<dbReference type="Proteomes" id="UP000011514">
    <property type="component" value="Unassembled WGS sequence"/>
</dbReference>
<dbReference type="Pfam" id="PF24035">
    <property type="entry name" value="DUF7344"/>
    <property type="match status" value="1"/>
</dbReference>
<dbReference type="InterPro" id="IPR055768">
    <property type="entry name" value="DUF7344"/>
</dbReference>
<keyword evidence="1" id="KW-1133">Transmembrane helix</keyword>
<comment type="caution">
    <text evidence="3">The sequence shown here is derived from an EMBL/GenBank/DDBJ whole genome shotgun (WGS) entry which is preliminary data.</text>
</comment>
<gene>
    <name evidence="3" type="ORF">C471_04920</name>
</gene>
<name>M0E5L8_9EURY</name>
<keyword evidence="1" id="KW-0812">Transmembrane</keyword>
<protein>
    <recommendedName>
        <fullName evidence="2">DUF7344 domain-containing protein</fullName>
    </recommendedName>
</protein>
<evidence type="ECO:0000313" key="4">
    <source>
        <dbReference type="Proteomes" id="UP000011514"/>
    </source>
</evidence>
<keyword evidence="1" id="KW-0472">Membrane</keyword>